<comment type="subcellular location">
    <subcellularLocation>
        <location evidence="5">Cytoplasm</location>
    </subcellularLocation>
</comment>
<dbReference type="NCBIfam" id="TIGR00214">
    <property type="entry name" value="lipB"/>
    <property type="match status" value="1"/>
</dbReference>
<feature type="binding site" evidence="5">
    <location>
        <begin position="160"/>
        <end position="162"/>
    </location>
    <ligand>
        <name>substrate</name>
    </ligand>
</feature>
<dbReference type="HAMAP" id="MF_00013">
    <property type="entry name" value="LipB"/>
    <property type="match status" value="1"/>
</dbReference>
<evidence type="ECO:0000313" key="9">
    <source>
        <dbReference type="Proteomes" id="UP001594351"/>
    </source>
</evidence>
<dbReference type="EMBL" id="JBHPBY010000098">
    <property type="protein sequence ID" value="MFC1850431.1"/>
    <property type="molecule type" value="Genomic_DNA"/>
</dbReference>
<dbReference type="InterPro" id="IPR000544">
    <property type="entry name" value="Octanoyltransferase"/>
</dbReference>
<dbReference type="SUPFAM" id="SSF55681">
    <property type="entry name" value="Class II aaRS and biotin synthetases"/>
    <property type="match status" value="1"/>
</dbReference>
<name>A0ABV6YW47_UNCC1</name>
<evidence type="ECO:0000256" key="1">
    <source>
        <dbReference type="ARBA" id="ARBA00004821"/>
    </source>
</evidence>
<evidence type="ECO:0000256" key="4">
    <source>
        <dbReference type="ARBA" id="ARBA00024732"/>
    </source>
</evidence>
<dbReference type="EC" id="2.3.1.181" evidence="5 6"/>
<feature type="binding site" evidence="5">
    <location>
        <begin position="93"/>
        <end position="100"/>
    </location>
    <ligand>
        <name>substrate</name>
    </ligand>
</feature>
<dbReference type="InterPro" id="IPR045864">
    <property type="entry name" value="aa-tRNA-synth_II/BPL/LPL"/>
</dbReference>
<comment type="miscellaneous">
    <text evidence="5">In the reaction, the free carboxyl group of octanoic acid is attached via an amide linkage to the epsilon-amino group of a specific lysine residue of lipoyl domains of lipoate-dependent enzymes.</text>
</comment>
<proteinExistence type="inferred from homology"/>
<organism evidence="8 9">
    <name type="scientific">candidate division CSSED10-310 bacterium</name>
    <dbReference type="NCBI Taxonomy" id="2855610"/>
    <lineage>
        <taxon>Bacteria</taxon>
        <taxon>Bacteria division CSSED10-310</taxon>
    </lineage>
</organism>
<evidence type="ECO:0000256" key="5">
    <source>
        <dbReference type="HAMAP-Rule" id="MF_00013"/>
    </source>
</evidence>
<comment type="caution">
    <text evidence="8">The sequence shown here is derived from an EMBL/GenBank/DDBJ whole genome shotgun (WGS) entry which is preliminary data.</text>
</comment>
<evidence type="ECO:0000256" key="6">
    <source>
        <dbReference type="PIRNR" id="PIRNR016262"/>
    </source>
</evidence>
<feature type="active site" description="Acyl-thioester intermediate" evidence="5">
    <location>
        <position position="191"/>
    </location>
</feature>
<dbReference type="PANTHER" id="PTHR10993">
    <property type="entry name" value="OCTANOYLTRANSFERASE"/>
    <property type="match status" value="1"/>
</dbReference>
<protein>
    <recommendedName>
        <fullName evidence="5 6">Octanoyltransferase</fullName>
        <ecNumber evidence="5 6">2.3.1.181</ecNumber>
    </recommendedName>
    <alternativeName>
        <fullName evidence="5">Lipoate-protein ligase B</fullName>
    </alternativeName>
    <alternativeName>
        <fullName evidence="5">Lipoyl/octanoyl transferase</fullName>
    </alternativeName>
    <alternativeName>
        <fullName evidence="5">Octanoyl-[acyl-carrier-protein]-protein N-octanoyltransferase</fullName>
    </alternativeName>
</protein>
<keyword evidence="2 5" id="KW-0808">Transferase</keyword>
<evidence type="ECO:0000256" key="2">
    <source>
        <dbReference type="ARBA" id="ARBA00022679"/>
    </source>
</evidence>
<evidence type="ECO:0000313" key="8">
    <source>
        <dbReference type="EMBL" id="MFC1850431.1"/>
    </source>
</evidence>
<keyword evidence="9" id="KW-1185">Reference proteome</keyword>
<feature type="binding site" evidence="5">
    <location>
        <begin position="173"/>
        <end position="175"/>
    </location>
    <ligand>
        <name>substrate</name>
    </ligand>
</feature>
<dbReference type="InterPro" id="IPR004143">
    <property type="entry name" value="BPL_LPL_catalytic"/>
</dbReference>
<dbReference type="Proteomes" id="UP001594351">
    <property type="component" value="Unassembled WGS sequence"/>
</dbReference>
<keyword evidence="5" id="KW-0963">Cytoplasm</keyword>
<dbReference type="GO" id="GO:0033819">
    <property type="term" value="F:lipoyl(octanoyl) transferase activity"/>
    <property type="evidence" value="ECO:0007669"/>
    <property type="project" value="UniProtKB-EC"/>
</dbReference>
<accession>A0ABV6YW47</accession>
<sequence length="254" mass="28645">MSQKIKNKNNVHQKVDSPPIVSFAQLGQVPYLQAYQLQKELLTLRQQQQIPDIILLLEHPATLTIGKSGTESNILLDQTELKHQAVTVYTTDRGGDVTGHNPGQLVVYPILDLHCYFRDVPRYISLLEESIIRTIAVFGLTGHRKKRFPGVWVEQEKIAAIGVRLSRWVTMHGFALNVNNDLSIFKSIHPCGIENCAITSIRHQLGRTVPMKVVIKEFRLCFETCFGVQLHPLSAHNAPDYTPSLARLVQPDPE</sequence>
<gene>
    <name evidence="5 8" type="primary">lipB</name>
    <name evidence="8" type="ORF">ACFL27_09600</name>
</gene>
<evidence type="ECO:0000259" key="7">
    <source>
        <dbReference type="PROSITE" id="PS51733"/>
    </source>
</evidence>
<feature type="site" description="Lowers pKa of active site Cys" evidence="5">
    <location>
        <position position="157"/>
    </location>
</feature>
<feature type="domain" description="BPL/LPL catalytic" evidence="7">
    <location>
        <begin position="48"/>
        <end position="230"/>
    </location>
</feature>
<comment type="similarity">
    <text evidence="5 6">Belongs to the LipB family.</text>
</comment>
<dbReference type="Pfam" id="PF21948">
    <property type="entry name" value="LplA-B_cat"/>
    <property type="match status" value="1"/>
</dbReference>
<dbReference type="NCBIfam" id="NF010925">
    <property type="entry name" value="PRK14345.1"/>
    <property type="match status" value="1"/>
</dbReference>
<reference evidence="8 9" key="1">
    <citation type="submission" date="2024-09" db="EMBL/GenBank/DDBJ databases">
        <title>Laminarin stimulates single cell rates of sulfate reduction while oxygen inhibits transcriptomic activity in coastal marine sediment.</title>
        <authorList>
            <person name="Lindsay M."/>
            <person name="Orcutt B."/>
            <person name="Emerson D."/>
            <person name="Stepanauskas R."/>
            <person name="D'Angelo T."/>
        </authorList>
    </citation>
    <scope>NUCLEOTIDE SEQUENCE [LARGE SCALE GENOMIC DNA]</scope>
    <source>
        <strain evidence="8">SAG AM-311-K15</strain>
    </source>
</reference>
<dbReference type="PIRSF" id="PIRSF016262">
    <property type="entry name" value="LPLase"/>
    <property type="match status" value="1"/>
</dbReference>
<dbReference type="Gene3D" id="3.30.930.10">
    <property type="entry name" value="Bira Bifunctional Protein, Domain 2"/>
    <property type="match status" value="1"/>
</dbReference>
<dbReference type="PROSITE" id="PS51733">
    <property type="entry name" value="BPL_LPL_CATALYTIC"/>
    <property type="match status" value="1"/>
</dbReference>
<evidence type="ECO:0000256" key="3">
    <source>
        <dbReference type="ARBA" id="ARBA00023315"/>
    </source>
</evidence>
<keyword evidence="3 5" id="KW-0012">Acyltransferase</keyword>
<comment type="catalytic activity">
    <reaction evidence="5 6">
        <text>octanoyl-[ACP] + L-lysyl-[protein] = N(6)-octanoyl-L-lysyl-[protein] + holo-[ACP] + H(+)</text>
        <dbReference type="Rhea" id="RHEA:17665"/>
        <dbReference type="Rhea" id="RHEA-COMP:9636"/>
        <dbReference type="Rhea" id="RHEA-COMP:9685"/>
        <dbReference type="Rhea" id="RHEA-COMP:9752"/>
        <dbReference type="Rhea" id="RHEA-COMP:9928"/>
        <dbReference type="ChEBI" id="CHEBI:15378"/>
        <dbReference type="ChEBI" id="CHEBI:29969"/>
        <dbReference type="ChEBI" id="CHEBI:64479"/>
        <dbReference type="ChEBI" id="CHEBI:78463"/>
        <dbReference type="ChEBI" id="CHEBI:78809"/>
        <dbReference type="EC" id="2.3.1.181"/>
    </reaction>
</comment>
<dbReference type="CDD" id="cd16444">
    <property type="entry name" value="LipB"/>
    <property type="match status" value="1"/>
</dbReference>
<comment type="function">
    <text evidence="4 5 6">Catalyzes the transfer of endogenously produced octanoic acid from octanoyl-acyl-carrier-protein onto the lipoyl domains of lipoate-dependent enzymes. Lipoyl-ACP can also act as a substrate although octanoyl-ACP is likely to be the physiological substrate.</text>
</comment>
<dbReference type="PANTHER" id="PTHR10993:SF7">
    <property type="entry name" value="LIPOYLTRANSFERASE 2, MITOCHONDRIAL-RELATED"/>
    <property type="match status" value="1"/>
</dbReference>
<comment type="pathway">
    <text evidence="1 5 6">Protein modification; protein lipoylation via endogenous pathway; protein N(6)-(lipoyl)lysine from octanoyl-[acyl-carrier-protein]: step 1/2.</text>
</comment>